<sequence length="243" mass="26633">MDAMASMSPASATGQHCERRERSVDILDRLKQGNKVLTGCWSDDRGLGPVGNRGPALNTRRATVAPAPGPAASTRTSGTPAARLATRDTGIPTWTPSRADLATTARGRRGGLVRRSVPRRRGLSREVHIRLRRGRRGGGLRWLTLRGHHVRAHLRRPLLLLARDGSRRFRSRGGLYLHHGGGRGRVRRSPGTRGRAHRAGTDQHQTQQHGTTTTTRGFLGGHAPSLTRHETGPHTTPFLLSWY</sequence>
<dbReference type="EMBL" id="CP022098">
    <property type="protein sequence ID" value="ATB36823.1"/>
    <property type="molecule type" value="Genomic_DNA"/>
</dbReference>
<feature type="region of interest" description="Disordered" evidence="1">
    <location>
        <begin position="173"/>
        <end position="232"/>
    </location>
</feature>
<dbReference type="AlphaFoldDB" id="A0A250IZU5"/>
<evidence type="ECO:0000313" key="3">
    <source>
        <dbReference type="Proteomes" id="UP000217257"/>
    </source>
</evidence>
<evidence type="ECO:0000313" key="2">
    <source>
        <dbReference type="EMBL" id="ATB36823.1"/>
    </source>
</evidence>
<accession>A0A250IZU5</accession>
<dbReference type="Proteomes" id="UP000217257">
    <property type="component" value="Chromosome"/>
</dbReference>
<name>A0A250IZU5_9BACT</name>
<reference evidence="2 3" key="1">
    <citation type="submission" date="2017-06" db="EMBL/GenBank/DDBJ databases">
        <title>Sequencing and comparative analysis of myxobacterial genomes.</title>
        <authorList>
            <person name="Rupp O."/>
            <person name="Goesmann A."/>
            <person name="Sogaard-Andersen L."/>
        </authorList>
    </citation>
    <scope>NUCLEOTIDE SEQUENCE [LARGE SCALE GENOMIC DNA]</scope>
    <source>
        <strain evidence="2 3">DSM 52655</strain>
    </source>
</reference>
<feature type="compositionally biased region" description="Low complexity" evidence="1">
    <location>
        <begin position="202"/>
        <end position="215"/>
    </location>
</feature>
<feature type="compositionally biased region" description="Basic residues" evidence="1">
    <location>
        <begin position="180"/>
        <end position="198"/>
    </location>
</feature>
<proteinExistence type="predicted"/>
<dbReference type="KEGG" id="cfus:CYFUS_002238"/>
<protein>
    <submittedName>
        <fullName evidence="2">Uncharacterized protein</fullName>
    </submittedName>
</protein>
<feature type="compositionally biased region" description="Low complexity" evidence="1">
    <location>
        <begin position="1"/>
        <end position="12"/>
    </location>
</feature>
<organism evidence="2 3">
    <name type="scientific">Cystobacter fuscus</name>
    <dbReference type="NCBI Taxonomy" id="43"/>
    <lineage>
        <taxon>Bacteria</taxon>
        <taxon>Pseudomonadati</taxon>
        <taxon>Myxococcota</taxon>
        <taxon>Myxococcia</taxon>
        <taxon>Myxococcales</taxon>
        <taxon>Cystobacterineae</taxon>
        <taxon>Archangiaceae</taxon>
        <taxon>Cystobacter</taxon>
    </lineage>
</organism>
<feature type="region of interest" description="Disordered" evidence="1">
    <location>
        <begin position="1"/>
        <end position="20"/>
    </location>
</feature>
<feature type="region of interest" description="Disordered" evidence="1">
    <location>
        <begin position="44"/>
        <end position="82"/>
    </location>
</feature>
<evidence type="ECO:0000256" key="1">
    <source>
        <dbReference type="SAM" id="MobiDB-lite"/>
    </source>
</evidence>
<gene>
    <name evidence="2" type="ORF">CYFUS_002238</name>
</gene>